<feature type="region of interest" description="Disordered" evidence="5">
    <location>
        <begin position="732"/>
        <end position="766"/>
    </location>
</feature>
<evidence type="ECO:0000256" key="5">
    <source>
        <dbReference type="SAM" id="MobiDB-lite"/>
    </source>
</evidence>
<dbReference type="SUPFAM" id="SSF49265">
    <property type="entry name" value="Fibronectin type III"/>
    <property type="match status" value="2"/>
</dbReference>
<dbReference type="PANTHER" id="PTHR24373">
    <property type="entry name" value="SLIT RELATED LEUCINE-RICH REPEAT NEURONAL PROTEIN"/>
    <property type="match status" value="1"/>
</dbReference>
<dbReference type="Gene3D" id="3.80.10.10">
    <property type="entry name" value="Ribonuclease Inhibitor"/>
    <property type="match status" value="3"/>
</dbReference>
<keyword evidence="9" id="KW-1185">Reference proteome</keyword>
<dbReference type="Pfam" id="PF00041">
    <property type="entry name" value="fn3"/>
    <property type="match status" value="1"/>
</dbReference>
<dbReference type="InterPro" id="IPR001611">
    <property type="entry name" value="Leu-rich_rpt"/>
</dbReference>
<dbReference type="Gene3D" id="2.60.40.10">
    <property type="entry name" value="Immunoglobulins"/>
    <property type="match status" value="3"/>
</dbReference>
<dbReference type="InterPro" id="IPR050328">
    <property type="entry name" value="Dev_Immune_Receptor"/>
</dbReference>
<keyword evidence="1" id="KW-0433">Leucine-rich repeat</keyword>
<reference evidence="8" key="1">
    <citation type="submission" date="2023-03" db="EMBL/GenBank/DDBJ databases">
        <authorList>
            <person name="Steffen K."/>
            <person name="Cardenas P."/>
        </authorList>
    </citation>
    <scope>NUCLEOTIDE SEQUENCE</scope>
</reference>
<keyword evidence="8" id="KW-0378">Hydrolase</keyword>
<keyword evidence="4" id="KW-0106">Calcium</keyword>
<sequence length="1121" mass="115750">MTAPQEPHRPPAPPDRLPSPRGGHPSPSTASAAARPGFGRLAGTRRGLVHSVRTLAAAALLALFGALALPATAQAQSAGVLVSNIEQTESGGGTLANVSYLPAQGFSVPSVGGDYTLTSIEVVFDSNIGATQIGSLSVSVWSADSSGSPASSLHTLTNPASVAADVATSFTAPAGATLAAGNTYLVVADYNLAGSSTCQLNCKDPMSTRSEQGPFMPHFVTGTSVTWSATTSASEDATSVTDWTIADNSWFRARAGASWTSTDHVLFLRVNGTAVGGTTPPDAPTDFTAKAGNMEVALAWKAPALDSGVTGHEFRYKTDGDYPLTWTAIANSAPDEANEDSFTVTMLTNEVAYTFELHAKIQDAILGEISGVDNCAAVTDANLAAITSLGAFGLSTSNQGITSLQKGDFAGLTALTVLDLSLNRLSSLPEGIFADLAKMDELNLRSNKLESLPEGVFDGLVTLRHINLSGNSFTELRAGAFAGLSALQIIELTSNDLSSLPEELFSGLTALIRLTLDGNSTNPMELTVTVEKVGTNQVRAKVLAGAPFAVAIPVTLVNGTLAGSVTELSVAAGEVYSEPVTVTRTAGTTAAATVDVDLTTQPTLPRNHRGYTFVKATVNLPATILPDATNAAPAFTSSTTFNPAENQTAVGTVEAEDIDTTDDITGYALNGGTDQALFAITSGALTFQAAPNYEDPQDAGTDNAYVVVVRATSGTGARVKTADQTITVTVMDEDEQPDKPDKPTVTAVSGSSTSLDVSWTEPGLNGGPEITGYQLRYRSRASATDPWSPAVDWPHTGTTTTTTITGLTATTEYVVQVKALNGETPSTYSNPSDVVSTNAETPGPAAPTNFMARPAGDAKVALSWDAPASDSGVMRHEYQFKTDGSYGNWVQTEIANSEVGGANQASFTASGLTNEVPHTFQLRAVSADGAGGEAMAGPVTPTPGICDRTQQVQDEILTRLSAVSDCAAVTVADLATVTVLVLEGKRITSLKAGDFAGLTAVTYIGLNSNRVTSLPETVFSGLTALETLDLEDNVLSVLPAEVFSGLTALETLDLSSGNVLSSLPGTVFSELSSLTFLSLENIGITELSAGLFSGLSKLEGLNLGYNQLTSLPDGLFSGLTG</sequence>
<evidence type="ECO:0000259" key="7">
    <source>
        <dbReference type="PROSITE" id="PS50853"/>
    </source>
</evidence>
<dbReference type="GO" id="GO:0007156">
    <property type="term" value="P:homophilic cell adhesion via plasma membrane adhesion molecules"/>
    <property type="evidence" value="ECO:0007669"/>
    <property type="project" value="InterPro"/>
</dbReference>
<dbReference type="PROSITE" id="PS51450">
    <property type="entry name" value="LRR"/>
    <property type="match status" value="2"/>
</dbReference>
<dbReference type="InterPro" id="IPR002126">
    <property type="entry name" value="Cadherin-like_dom"/>
</dbReference>
<comment type="caution">
    <text evidence="8">The sequence shown here is derived from an EMBL/GenBank/DDBJ whole genome shotgun (WGS) entry which is preliminary data.</text>
</comment>
<dbReference type="GO" id="GO:0005509">
    <property type="term" value="F:calcium ion binding"/>
    <property type="evidence" value="ECO:0007669"/>
    <property type="project" value="UniProtKB-UniRule"/>
</dbReference>
<dbReference type="PANTHER" id="PTHR24373:SF392">
    <property type="entry name" value="NEPHROCAN"/>
    <property type="match status" value="1"/>
</dbReference>
<dbReference type="InterPro" id="IPR036116">
    <property type="entry name" value="FN3_sf"/>
</dbReference>
<feature type="domain" description="Fibronectin type-III" evidence="7">
    <location>
        <begin position="739"/>
        <end position="840"/>
    </location>
</feature>
<feature type="region of interest" description="Disordered" evidence="5">
    <location>
        <begin position="1"/>
        <end position="37"/>
    </location>
</feature>
<evidence type="ECO:0000256" key="2">
    <source>
        <dbReference type="ARBA" id="ARBA00022729"/>
    </source>
</evidence>
<feature type="compositionally biased region" description="Low complexity" evidence="5">
    <location>
        <begin position="19"/>
        <end position="36"/>
    </location>
</feature>
<evidence type="ECO:0000313" key="9">
    <source>
        <dbReference type="Proteomes" id="UP001174909"/>
    </source>
</evidence>
<dbReference type="InterPro" id="IPR003591">
    <property type="entry name" value="Leu-rich_rpt_typical-subtyp"/>
</dbReference>
<feature type="domain" description="Fibronectin type-III" evidence="7">
    <location>
        <begin position="846"/>
        <end position="945"/>
    </location>
</feature>
<dbReference type="InterPro" id="IPR015919">
    <property type="entry name" value="Cadherin-like_sf"/>
</dbReference>
<feature type="domain" description="Cadherin" evidence="6">
    <location>
        <begin position="648"/>
        <end position="745"/>
    </location>
</feature>
<dbReference type="CDD" id="cd00063">
    <property type="entry name" value="FN3"/>
    <property type="match status" value="2"/>
</dbReference>
<dbReference type="SUPFAM" id="SSF52058">
    <property type="entry name" value="L domain-like"/>
    <property type="match status" value="2"/>
</dbReference>
<evidence type="ECO:0000313" key="8">
    <source>
        <dbReference type="EMBL" id="CAI8047776.1"/>
    </source>
</evidence>
<keyword evidence="2" id="KW-0732">Signal</keyword>
<dbReference type="Proteomes" id="UP001174909">
    <property type="component" value="Unassembled WGS sequence"/>
</dbReference>
<dbReference type="SMART" id="SM00369">
    <property type="entry name" value="LRR_TYP"/>
    <property type="match status" value="9"/>
</dbReference>
<feature type="compositionally biased region" description="Polar residues" evidence="5">
    <location>
        <begin position="746"/>
        <end position="757"/>
    </location>
</feature>
<dbReference type="NCBIfam" id="NF041539">
    <property type="entry name" value="choice_anch_R"/>
    <property type="match status" value="1"/>
</dbReference>
<dbReference type="InterPro" id="IPR032675">
    <property type="entry name" value="LRR_dom_sf"/>
</dbReference>
<dbReference type="Gene3D" id="2.60.40.60">
    <property type="entry name" value="Cadherins"/>
    <property type="match status" value="1"/>
</dbReference>
<dbReference type="GO" id="GO:0016020">
    <property type="term" value="C:membrane"/>
    <property type="evidence" value="ECO:0007669"/>
    <property type="project" value="InterPro"/>
</dbReference>
<proteinExistence type="predicted"/>
<dbReference type="InterPro" id="IPR003961">
    <property type="entry name" value="FN3_dom"/>
</dbReference>
<dbReference type="SUPFAM" id="SSF49313">
    <property type="entry name" value="Cadherin-like"/>
    <property type="match status" value="1"/>
</dbReference>
<dbReference type="PROSITE" id="PS50268">
    <property type="entry name" value="CADHERIN_2"/>
    <property type="match status" value="1"/>
</dbReference>
<dbReference type="EMBL" id="CASHTH010003677">
    <property type="protein sequence ID" value="CAI8047776.1"/>
    <property type="molecule type" value="Genomic_DNA"/>
</dbReference>
<evidence type="ECO:0000256" key="3">
    <source>
        <dbReference type="ARBA" id="ARBA00022737"/>
    </source>
</evidence>
<accession>A0AA35THR2</accession>
<keyword evidence="8" id="KW-0645">Protease</keyword>
<evidence type="ECO:0000256" key="1">
    <source>
        <dbReference type="ARBA" id="ARBA00022614"/>
    </source>
</evidence>
<dbReference type="FunFam" id="3.80.10.10:FF:001164">
    <property type="entry name" value="GH01279p"/>
    <property type="match status" value="2"/>
</dbReference>
<organism evidence="8 9">
    <name type="scientific">Geodia barretti</name>
    <name type="common">Barrett's horny sponge</name>
    <dbReference type="NCBI Taxonomy" id="519541"/>
    <lineage>
        <taxon>Eukaryota</taxon>
        <taxon>Metazoa</taxon>
        <taxon>Porifera</taxon>
        <taxon>Demospongiae</taxon>
        <taxon>Heteroscleromorpha</taxon>
        <taxon>Tetractinellida</taxon>
        <taxon>Astrophorina</taxon>
        <taxon>Geodiidae</taxon>
        <taxon>Geodia</taxon>
    </lineage>
</organism>
<dbReference type="GO" id="GO:0004180">
    <property type="term" value="F:carboxypeptidase activity"/>
    <property type="evidence" value="ECO:0007669"/>
    <property type="project" value="UniProtKB-KW"/>
</dbReference>
<dbReference type="InterPro" id="IPR013783">
    <property type="entry name" value="Ig-like_fold"/>
</dbReference>
<dbReference type="PROSITE" id="PS51318">
    <property type="entry name" value="TAT"/>
    <property type="match status" value="1"/>
</dbReference>
<dbReference type="AlphaFoldDB" id="A0AA35THR2"/>
<evidence type="ECO:0000256" key="4">
    <source>
        <dbReference type="PROSITE-ProRule" id="PRU00043"/>
    </source>
</evidence>
<dbReference type="SMART" id="SM00060">
    <property type="entry name" value="FN3"/>
    <property type="match status" value="3"/>
</dbReference>
<dbReference type="Pfam" id="PF13855">
    <property type="entry name" value="LRR_8"/>
    <property type="match status" value="3"/>
</dbReference>
<dbReference type="InterPro" id="IPR006311">
    <property type="entry name" value="TAT_signal"/>
</dbReference>
<dbReference type="SMART" id="SM00364">
    <property type="entry name" value="LRR_BAC"/>
    <property type="match status" value="6"/>
</dbReference>
<evidence type="ECO:0000259" key="6">
    <source>
        <dbReference type="PROSITE" id="PS50268"/>
    </source>
</evidence>
<name>A0AA35THR2_GEOBA</name>
<gene>
    <name evidence="8" type="ORF">GBAR_LOCUS26438</name>
</gene>
<keyword evidence="8" id="KW-0121">Carboxypeptidase</keyword>
<keyword evidence="3" id="KW-0677">Repeat</keyword>
<dbReference type="PROSITE" id="PS50853">
    <property type="entry name" value="FN3"/>
    <property type="match status" value="2"/>
</dbReference>
<protein>
    <submittedName>
        <fullName evidence="8">Carboxypeptidase N subunit 2</fullName>
    </submittedName>
</protein>